<evidence type="ECO:0000313" key="4">
    <source>
        <dbReference type="RefSeq" id="XP_001340788.4"/>
    </source>
</evidence>
<dbReference type="Bgee" id="ENSDARG00000090767">
    <property type="expression patterns" value="Expressed in granulocyte and 18 other cell types or tissues"/>
</dbReference>
<feature type="compositionally biased region" description="Basic and acidic residues" evidence="1">
    <location>
        <begin position="1097"/>
        <end position="1113"/>
    </location>
</feature>
<sequence>MDAPENSGSRIARTIWTVWGYLSGAVARYLRPEVTDKGNQSVNSRSDEAAVNKTDKEVKAESSESQHDKNTAEIKGSSPDVRAQVQWENTGVVKDDSNDELNIDVPKTQTYRFAKWSTGTGSMSGDAHAKKETANSERKESDATHGLEEIGQTEQEDAKNKECDQVEKGVTKDELDHADILVQSELQEQDEKLGHGENEVVGGLKHTETNEVEFVHQNNEETIKNDEERVQDLPPLLEYSKKEADELSKLETLNLLDTYSDKVYKLSKNELDQRPGTEGATEQEDSETSHKIKQTGKTKEEDAKNNECDWKNQNEKCVMKDELYDADILVQSELQEQDVDEKPDHGEHEVIGGLKHADTNEVEFVHQNIEETIKNDEEKVQDLPPALRYSRREADGLSKPETLNLLDTYSDEVYEFCKNELDQGPGTEGATEQEDSETSHKITQTGKTKEEDSKNKECDWNNQDEKSVMKDELDLADILVQSELQKHVEKPDHGENEVIGGLQHADTNEVEFADDEMIENDEEKVQDLPPLLEYRTGGLSVAEKLNLLDTYSDDFDEFFKNEADQVDFGSRSATEKDKDCETSHEIKLTGKTEQDDQRHEDEKCMMKKEDLGYTSITVQSDFKKQTEKRDPEETEDITEAGEHVMDQKGTKIFEMNDQGENEKDEETALKSQSEDVLPQFKYSIEDTLSNAEKQNLMETYCSESAENAVGDVLLASEKDEDVTEREQNTITSELQSTETLHKISNEVPKTHEPNNELEPKMTTVLVECFETVNTSEDTMLLDSKQDTPENTTETGTGSPVVAVNTEGMFSDVIVCKFPGELRKEISSTVHFEESKTYLNDLQSVSERHLERDVEFACTAGRSETLKPTEEAVEVEKDIETLIESLGAAESQEICHKLSLMEDVELSTKLMSEHEKAESFETKITLESRERLEFARGECKSSQDTMVDTLSESLGHSDGSAEVEQVADVDSILRRSLPPSEFVKESLARESERFIEEQEILMKTALDYVEEITNQVLKEMIETEMLKKTEHSVELSVEELGDAECQGTANSVSADAFVLEEDRMVSEETMESNVQMEVETSSEDFKQNEQDTSSPKLETTEAERHHEQQTHHCAELSTGTDYLATNQDDSDIDEVKDDDALVKDREVSSKIEYANIESKDSESAQELEKNWQIEQKDDDGKCKMPIKKEDPDSTDMVQSELYGEYVEEYKQIKMMDLEETEGTGGLKFSNEHFTHEKEKNIDQNDQERAEDDENQQPELQAPADAFVLEEETMLVGETMDGKVEMEVETTSSEDVKQNEQHTSSPKLKSTEAERHHEQQMHHCVKLSTGSENLGSNQEDTDIEEHKADDAHGESEEASSEREYANIECKDNEKNWWTEQKEGFDEKSSMAMKKENPDYTDMELYGEYVEEYKQINMVDLKEAEGTFSAEHFINEKEKNIDQNDQEKAENDENQQPELEPPADALVLEEETMLVVETMDGKVEMEVETTSSEDVKQNEQHNSSPKLETTEAERHHEQQTHHCAELSTGTDYLATNRDDSDIEQHKDDGAHVKIKEASSETESKDSESAHELEKDCQIEQQDDEEKCTMPIKKEDPENADIVQFELCGVDIEEEQQIKLADIEEAEGTGGLRHSDGHFTDEKEKNVDQNDQEHEDDENQQPELQAPADAFVLEEETMVLVETMDGKVEMEAENTRIEEFKIMCEADGGHEKIQKVIAGETLLRSHEDVMEVSKPVMKRRFGQVNKDNPEVKIQGISFSLQDSSLDFTIQKSRIAVKNPLVRPPKDPRKLISKASVEPLLPQPAACSPKVNVSPLNKGMIGFKLPGLGAGMPVLRKTEFGKKAREGGEAEETLQPQQKSVAEPEDSVKPVQTTAKPKWTPPRHPGMGGPMMMAELKNKLKKQSNE</sequence>
<evidence type="ECO:0000313" key="2">
    <source>
        <dbReference type="Ensembl" id="ENSDARP00000110001"/>
    </source>
</evidence>
<dbReference type="RefSeq" id="XP_001340788.4">
    <property type="nucleotide sequence ID" value="XM_001340752.9"/>
</dbReference>
<feature type="compositionally biased region" description="Basic and acidic residues" evidence="1">
    <location>
        <begin position="1533"/>
        <end position="1574"/>
    </location>
</feature>
<dbReference type="Proteomes" id="UP000000437">
    <property type="component" value="Chromosome 12"/>
</dbReference>
<feature type="region of interest" description="Disordered" evidence="1">
    <location>
        <begin position="1155"/>
        <end position="1197"/>
    </location>
</feature>
<evidence type="ECO:0000313" key="3">
    <source>
        <dbReference type="Proteomes" id="UP000000437"/>
    </source>
</evidence>
<dbReference type="KEGG" id="dre:100000629"/>
<dbReference type="AGR" id="ZFIN:ZDB-GENE-121214-301"/>
<reference evidence="2 3" key="2">
    <citation type="journal article" date="2013" name="Nature">
        <title>The zebrafish reference genome sequence and its relationship to the human genome.</title>
        <authorList>
            <consortium name="Genome Reference Consortium Zebrafish"/>
            <person name="Howe K."/>
            <person name="Clark M.D."/>
            <person name="Torroja C.F."/>
            <person name="Torrance J."/>
            <person name="Berthelot C."/>
            <person name="Muffato M."/>
            <person name="Collins J.E."/>
            <person name="Humphray S."/>
            <person name="McLaren K."/>
            <person name="Matthews L."/>
            <person name="McLaren S."/>
            <person name="Sealy I."/>
            <person name="Caccamo M."/>
            <person name="Churcher C."/>
            <person name="Scott C."/>
            <person name="Barrett J.C."/>
            <person name="Koch R."/>
            <person name="Rauch G.J."/>
            <person name="White S."/>
            <person name="Chow W."/>
            <person name="Kilian B."/>
            <person name="Quintais L.T."/>
            <person name="Guerra-Assuncao J.A."/>
            <person name="Zhou Y."/>
            <person name="Gu Y."/>
            <person name="Yen J."/>
            <person name="Vogel J.H."/>
            <person name="Eyre T."/>
            <person name="Redmond S."/>
            <person name="Banerjee R."/>
            <person name="Chi J."/>
            <person name="Fu B."/>
            <person name="Langley E."/>
            <person name="Maguire S.F."/>
            <person name="Laird G.K."/>
            <person name="Lloyd D."/>
            <person name="Kenyon E."/>
            <person name="Donaldson S."/>
            <person name="Sehra H."/>
            <person name="Almeida-King J."/>
            <person name="Loveland J."/>
            <person name="Trevanion S."/>
            <person name="Jones M."/>
            <person name="Quail M."/>
            <person name="Willey D."/>
            <person name="Hunt A."/>
            <person name="Burton J."/>
            <person name="Sims S."/>
            <person name="McLay K."/>
            <person name="Plumb B."/>
            <person name="Davis J."/>
            <person name="Clee C."/>
            <person name="Oliver K."/>
            <person name="Clark R."/>
            <person name="Riddle C."/>
            <person name="Elliot D."/>
            <person name="Eliott D."/>
            <person name="Threadgold G."/>
            <person name="Harden G."/>
            <person name="Ware D."/>
            <person name="Begum S."/>
            <person name="Mortimore B."/>
            <person name="Mortimer B."/>
            <person name="Kerry G."/>
            <person name="Heath P."/>
            <person name="Phillimore B."/>
            <person name="Tracey A."/>
            <person name="Corby N."/>
            <person name="Dunn M."/>
            <person name="Johnson C."/>
            <person name="Wood J."/>
            <person name="Clark S."/>
            <person name="Pelan S."/>
            <person name="Griffiths G."/>
            <person name="Smith M."/>
            <person name="Glithero R."/>
            <person name="Howden P."/>
            <person name="Barker N."/>
            <person name="Lloyd C."/>
            <person name="Stevens C."/>
            <person name="Harley J."/>
            <person name="Holt K."/>
            <person name="Panagiotidis G."/>
            <person name="Lovell J."/>
            <person name="Beasley H."/>
            <person name="Henderson C."/>
            <person name="Gordon D."/>
            <person name="Auger K."/>
            <person name="Wright D."/>
            <person name="Collins J."/>
            <person name="Raisen C."/>
            <person name="Dyer L."/>
            <person name="Leung K."/>
            <person name="Robertson L."/>
            <person name="Ambridge K."/>
            <person name="Leongamornlert D."/>
            <person name="McGuire S."/>
            <person name="Gilderthorp R."/>
            <person name="Griffiths C."/>
            <person name="Manthravadi D."/>
            <person name="Nichol S."/>
            <person name="Barker G."/>
            <person name="Whitehead S."/>
            <person name="Kay M."/>
            <person name="Brown J."/>
            <person name="Murnane C."/>
            <person name="Gray E."/>
            <person name="Humphries M."/>
            <person name="Sycamore N."/>
            <person name="Barker D."/>
            <person name="Saunders D."/>
            <person name="Wallis J."/>
            <person name="Babbage A."/>
            <person name="Hammond S."/>
            <person name="Mashreghi-Mohammadi M."/>
            <person name="Barr L."/>
            <person name="Martin S."/>
            <person name="Wray P."/>
            <person name="Ellington A."/>
            <person name="Matthews N."/>
            <person name="Ellwood M."/>
            <person name="Woodmansey R."/>
            <person name="Clark G."/>
            <person name="Cooper J."/>
            <person name="Cooper J."/>
            <person name="Tromans A."/>
            <person name="Grafham D."/>
            <person name="Skuce C."/>
            <person name="Pandian R."/>
            <person name="Andrews R."/>
            <person name="Harrison E."/>
            <person name="Kimberley A."/>
            <person name="Garnett J."/>
            <person name="Fosker N."/>
            <person name="Hall R."/>
            <person name="Garner P."/>
            <person name="Kelly D."/>
            <person name="Bird C."/>
            <person name="Palmer S."/>
            <person name="Gehring I."/>
            <person name="Berger A."/>
            <person name="Dooley C.M."/>
            <person name="Ersan-Urun Z."/>
            <person name="Eser C."/>
            <person name="Geiger H."/>
            <person name="Geisler M."/>
            <person name="Karotki L."/>
            <person name="Kirn A."/>
            <person name="Konantz J."/>
            <person name="Konantz M."/>
            <person name="Oberlander M."/>
            <person name="Rudolph-Geiger S."/>
            <person name="Teucke M."/>
            <person name="Lanz C."/>
            <person name="Raddatz G."/>
            <person name="Osoegawa K."/>
            <person name="Zhu B."/>
            <person name="Rapp A."/>
            <person name="Widaa S."/>
            <person name="Langford C."/>
            <person name="Yang F."/>
            <person name="Schuster S.C."/>
            <person name="Carter N.P."/>
            <person name="Harrow J."/>
            <person name="Ning Z."/>
            <person name="Herrero J."/>
            <person name="Searle S.M."/>
            <person name="Enright A."/>
            <person name="Geisler R."/>
            <person name="Plasterk R.H."/>
            <person name="Lee C."/>
            <person name="Westerfield M."/>
            <person name="de Jong P.J."/>
            <person name="Zon L.I."/>
            <person name="Postlethwait J.H."/>
            <person name="Nusslein-Volhard C."/>
            <person name="Hubbard T.J."/>
            <person name="Roest Crollius H."/>
            <person name="Rogers J."/>
            <person name="Stemple D.L."/>
        </authorList>
    </citation>
    <scope>NUCLEOTIDE SEQUENCE [LARGE SCALE GENOMIC DNA]</scope>
    <source>
        <strain evidence="2">Tuebingen</strain>
    </source>
</reference>
<feature type="region of interest" description="Disordered" evidence="1">
    <location>
        <begin position="1221"/>
        <end position="1365"/>
    </location>
</feature>
<feature type="compositionally biased region" description="Basic and acidic residues" evidence="1">
    <location>
        <begin position="1307"/>
        <end position="1319"/>
    </location>
</feature>
<proteinExistence type="predicted"/>
<feature type="compositionally biased region" description="Basic and acidic residues" evidence="1">
    <location>
        <begin position="45"/>
        <end position="72"/>
    </location>
</feature>
<feature type="compositionally biased region" description="Basic and acidic residues" evidence="1">
    <location>
        <begin position="297"/>
        <end position="312"/>
    </location>
</feature>
<feature type="compositionally biased region" description="Basic and acidic residues" evidence="1">
    <location>
        <begin position="1342"/>
        <end position="1365"/>
    </location>
</feature>
<feature type="region of interest" description="Disordered" evidence="1">
    <location>
        <begin position="1838"/>
        <end position="1901"/>
    </location>
</feature>
<dbReference type="PaxDb" id="7955-ENSDARP00000110001"/>
<dbReference type="OrthoDB" id="8961857at2759"/>
<name>E7FDL3_DANRE</name>
<dbReference type="Ensembl" id="ENSDART00000126100.3">
    <property type="protein sequence ID" value="ENSDARP00000110001.1"/>
    <property type="gene ID" value="ENSDARG00000090767.3"/>
</dbReference>
<accession>A0A8M1PUW6</accession>
<evidence type="ECO:0000313" key="5">
    <source>
        <dbReference type="ZFIN" id="ZDB-GENE-121214-301"/>
    </source>
</evidence>
<organism evidence="2">
    <name type="scientific">Danio rerio</name>
    <name type="common">Zebrafish</name>
    <name type="synonym">Brachydanio rerio</name>
    <dbReference type="NCBI Taxonomy" id="7955"/>
    <lineage>
        <taxon>Eukaryota</taxon>
        <taxon>Metazoa</taxon>
        <taxon>Chordata</taxon>
        <taxon>Craniata</taxon>
        <taxon>Vertebrata</taxon>
        <taxon>Euteleostomi</taxon>
        <taxon>Actinopterygii</taxon>
        <taxon>Neopterygii</taxon>
        <taxon>Teleostei</taxon>
        <taxon>Ostariophysi</taxon>
        <taxon>Cypriniformes</taxon>
        <taxon>Danionidae</taxon>
        <taxon>Danioninae</taxon>
        <taxon>Danio</taxon>
    </lineage>
</organism>
<feature type="compositionally biased region" description="Basic and acidic residues" evidence="1">
    <location>
        <begin position="127"/>
        <end position="148"/>
    </location>
</feature>
<feature type="region of interest" description="Disordered" evidence="1">
    <location>
        <begin position="619"/>
        <end position="649"/>
    </location>
</feature>
<evidence type="ECO:0000256" key="1">
    <source>
        <dbReference type="SAM" id="MobiDB-lite"/>
    </source>
</evidence>
<feature type="region of interest" description="Disordered" evidence="1">
    <location>
        <begin position="267"/>
        <end position="312"/>
    </location>
</feature>
<reference evidence="2" key="1">
    <citation type="submission" date="2011-06" db="UniProtKB">
        <authorList>
            <consortium name="Ensembl"/>
        </authorList>
    </citation>
    <scope>IDENTIFICATION</scope>
    <source>
        <strain evidence="2">Tuebingen</strain>
    </source>
</reference>
<feature type="compositionally biased region" description="Basic and acidic residues" evidence="1">
    <location>
        <begin position="1629"/>
        <end position="1648"/>
    </location>
</feature>
<feature type="compositionally biased region" description="Basic and acidic residues" evidence="1">
    <location>
        <begin position="1505"/>
        <end position="1521"/>
    </location>
</feature>
<feature type="compositionally biased region" description="Basic and acidic residues" evidence="1">
    <location>
        <begin position="447"/>
        <end position="465"/>
    </location>
</feature>
<feature type="region of interest" description="Disordered" evidence="1">
    <location>
        <begin position="1427"/>
        <end position="1462"/>
    </location>
</feature>
<feature type="region of interest" description="Disordered" evidence="1">
    <location>
        <begin position="420"/>
        <end position="465"/>
    </location>
</feature>
<feature type="compositionally biased region" description="Basic and acidic residues" evidence="1">
    <location>
        <begin position="640"/>
        <end position="649"/>
    </location>
</feature>
<dbReference type="eggNOG" id="ENOG502SF0S">
    <property type="taxonomic scope" value="Eukaryota"/>
</dbReference>
<feature type="compositionally biased region" description="Basic and acidic residues" evidence="1">
    <location>
        <begin position="1430"/>
        <end position="1448"/>
    </location>
</feature>
<feature type="region of interest" description="Disordered" evidence="1">
    <location>
        <begin position="1474"/>
        <end position="1596"/>
    </location>
</feature>
<feature type="compositionally biased region" description="Basic and acidic residues" evidence="1">
    <location>
        <begin position="621"/>
        <end position="631"/>
    </location>
</feature>
<dbReference type="ZFIN" id="ZDB-GENE-121214-301">
    <property type="gene designation" value="si:ch211-136m16.8"/>
</dbReference>
<dbReference type="EMBL" id="AL929495">
    <property type="status" value="NOT_ANNOTATED_CDS"/>
    <property type="molecule type" value="Genomic_DNA"/>
</dbReference>
<dbReference type="EMBL" id="CT573001">
    <property type="status" value="NOT_ANNOTATED_CDS"/>
    <property type="molecule type" value="Genomic_DNA"/>
</dbReference>
<dbReference type="AlphaFoldDB" id="E7FDL3"/>
<dbReference type="HOGENOM" id="CLU_235813_0_0_1"/>
<feature type="compositionally biased region" description="Basic and acidic residues" evidence="1">
    <location>
        <begin position="1156"/>
        <end position="1190"/>
    </location>
</feature>
<feature type="compositionally biased region" description="Polar residues" evidence="1">
    <location>
        <begin position="1326"/>
        <end position="1336"/>
    </location>
</feature>
<feature type="region of interest" description="Disordered" evidence="1">
    <location>
        <begin position="569"/>
        <end position="600"/>
    </location>
</feature>
<accession>E7FDL3</accession>
<reference evidence="4" key="3">
    <citation type="submission" date="2025-04" db="UniProtKB">
        <authorList>
            <consortium name="RefSeq"/>
        </authorList>
    </citation>
    <scope>IDENTIFICATION</scope>
    <source>
        <strain evidence="4">Tuebingen</strain>
    </source>
</reference>
<feature type="compositionally biased region" description="Basic and acidic residues" evidence="1">
    <location>
        <begin position="573"/>
        <end position="600"/>
    </location>
</feature>
<feature type="compositionally biased region" description="Basic and acidic residues" evidence="1">
    <location>
        <begin position="1228"/>
        <end position="1246"/>
    </location>
</feature>
<dbReference type="OMA" id="ERHHEQQ"/>
<feature type="region of interest" description="Disordered" evidence="1">
    <location>
        <begin position="35"/>
        <end position="82"/>
    </location>
</feature>
<protein>
    <submittedName>
        <fullName evidence="4">Early endosome antigen 1</fullName>
    </submittedName>
    <submittedName>
        <fullName evidence="2">Si:ch211-136m16.8</fullName>
    </submittedName>
</protein>
<feature type="region of interest" description="Disordered" evidence="1">
    <location>
        <begin position="117"/>
        <end position="164"/>
    </location>
</feature>
<gene>
    <name evidence="2 4 5" type="primary">si:ch211-136m16.8</name>
</gene>
<feature type="region of interest" description="Disordered" evidence="1">
    <location>
        <begin position="1068"/>
        <end position="1118"/>
    </location>
</feature>
<keyword evidence="3" id="KW-1185">Reference proteome</keyword>
<dbReference type="GeneID" id="100000629"/>
<feature type="region of interest" description="Disordered" evidence="1">
    <location>
        <begin position="1615"/>
        <end position="1660"/>
    </location>
</feature>